<dbReference type="Pfam" id="PF11249">
    <property type="entry name" value="DUF3047"/>
    <property type="match status" value="1"/>
</dbReference>
<name>A0A8H8Z201_9PROT</name>
<proteinExistence type="predicted"/>
<dbReference type="InterPro" id="IPR021409">
    <property type="entry name" value="DUF3047"/>
</dbReference>
<accession>A0A8H8Z201</accession>
<comment type="caution">
    <text evidence="1">The sequence shown here is derived from an EMBL/GenBank/DDBJ whole genome shotgun (WGS) entry which is preliminary data.</text>
</comment>
<evidence type="ECO:0000313" key="1">
    <source>
        <dbReference type="EMBL" id="CAE6517218.1"/>
    </source>
</evidence>
<protein>
    <recommendedName>
        <fullName evidence="3">DUF3047 domain-containing protein</fullName>
    </recommendedName>
</protein>
<dbReference type="AlphaFoldDB" id="A0A8H8Z201"/>
<gene>
    <name evidence="1" type="ORF">NMYAN_80010</name>
</gene>
<organism evidence="1 2">
    <name type="scientific">Nitrosomonas nitrosa</name>
    <dbReference type="NCBI Taxonomy" id="52442"/>
    <lineage>
        <taxon>Bacteria</taxon>
        <taxon>Pseudomonadati</taxon>
        <taxon>Pseudomonadota</taxon>
        <taxon>Betaproteobacteria</taxon>
        <taxon>Nitrosomonadales</taxon>
        <taxon>Nitrosomonadaceae</taxon>
        <taxon>Nitrosomonas</taxon>
    </lineage>
</organism>
<dbReference type="Proteomes" id="UP000601736">
    <property type="component" value="Unassembled WGS sequence"/>
</dbReference>
<reference evidence="1" key="1">
    <citation type="submission" date="2021-02" db="EMBL/GenBank/DDBJ databases">
        <authorList>
            <person name="Han P."/>
        </authorList>
    </citation>
    <scope>NUCLEOTIDE SEQUENCE</scope>
    <source>
        <strain evidence="1">Nitrosomonas nitrosa 18-3D</strain>
    </source>
</reference>
<sequence>MLYQLMASMLYWRTSPTLYQLAESMKKFLCGIALCSPFLSWAGGERVDIARFSNSDLNGWQSKVFAGETHYALENNNGKIVLRADSHAAASGLYREIKVDLDKTPILNWTWKVDSILAGNNERSRPGDDYPARIYVVFSGGLAFWRTRAINYVWSNTQPVGSSWPNAFTGNAQMIAVESGSERVGQWVRIQRDVRADYRRLFGGEPGRVDAVAIMTDTDNTGAVATAWYGDMWFSEQ</sequence>
<dbReference type="RefSeq" id="WP_277266678.1">
    <property type="nucleotide sequence ID" value="NZ_JAGFJN010000027.1"/>
</dbReference>
<evidence type="ECO:0000313" key="2">
    <source>
        <dbReference type="Proteomes" id="UP000601736"/>
    </source>
</evidence>
<evidence type="ECO:0008006" key="3">
    <source>
        <dbReference type="Google" id="ProtNLM"/>
    </source>
</evidence>
<dbReference type="EMBL" id="CAJNAP010000054">
    <property type="protein sequence ID" value="CAE6517218.1"/>
    <property type="molecule type" value="Genomic_DNA"/>
</dbReference>